<dbReference type="CDD" id="cd03250">
    <property type="entry name" value="ABCC_MRP_domain1"/>
    <property type="match status" value="1"/>
</dbReference>
<dbReference type="InterPro" id="IPR017871">
    <property type="entry name" value="ABC_transporter-like_CS"/>
</dbReference>
<evidence type="ECO:0000256" key="6">
    <source>
        <dbReference type="ARBA" id="ARBA00022840"/>
    </source>
</evidence>
<feature type="transmembrane region" description="Helical" evidence="9">
    <location>
        <begin position="77"/>
        <end position="100"/>
    </location>
</feature>
<keyword evidence="2" id="KW-0813">Transport</keyword>
<feature type="transmembrane region" description="Helical" evidence="9">
    <location>
        <begin position="106"/>
        <end position="124"/>
    </location>
</feature>
<dbReference type="Pfam" id="PF00664">
    <property type="entry name" value="ABC_membrane"/>
    <property type="match status" value="2"/>
</dbReference>
<feature type="transmembrane region" description="Helical" evidence="9">
    <location>
        <begin position="929"/>
        <end position="954"/>
    </location>
</feature>
<evidence type="ECO:0000256" key="9">
    <source>
        <dbReference type="SAM" id="Phobius"/>
    </source>
</evidence>
<dbReference type="GO" id="GO:0005524">
    <property type="term" value="F:ATP binding"/>
    <property type="evidence" value="ECO:0007669"/>
    <property type="project" value="UniProtKB-KW"/>
</dbReference>
<evidence type="ECO:0000256" key="8">
    <source>
        <dbReference type="ARBA" id="ARBA00023136"/>
    </source>
</evidence>
<evidence type="ECO:0000256" key="1">
    <source>
        <dbReference type="ARBA" id="ARBA00004141"/>
    </source>
</evidence>
<dbReference type="Gene3D" id="3.40.50.300">
    <property type="entry name" value="P-loop containing nucleotide triphosphate hydrolases"/>
    <property type="match status" value="3"/>
</dbReference>
<evidence type="ECO:0000256" key="5">
    <source>
        <dbReference type="ARBA" id="ARBA00022741"/>
    </source>
</evidence>
<dbReference type="InterPro" id="IPR011527">
    <property type="entry name" value="ABC1_TM_dom"/>
</dbReference>
<feature type="transmembrane region" description="Helical" evidence="9">
    <location>
        <begin position="448"/>
        <end position="468"/>
    </location>
</feature>
<evidence type="ECO:0000259" key="11">
    <source>
        <dbReference type="PROSITE" id="PS50929"/>
    </source>
</evidence>
<dbReference type="SUPFAM" id="SSF52540">
    <property type="entry name" value="P-loop containing nucleoside triphosphate hydrolases"/>
    <property type="match status" value="2"/>
</dbReference>
<feature type="domain" description="ABC transmembrane type-1" evidence="11">
    <location>
        <begin position="944"/>
        <end position="1188"/>
    </location>
</feature>
<dbReference type="OrthoDB" id="6500128at2759"/>
<dbReference type="SMART" id="SM00382">
    <property type="entry name" value="AAA"/>
    <property type="match status" value="2"/>
</dbReference>
<feature type="transmembrane region" description="Helical" evidence="9">
    <location>
        <begin position="306"/>
        <end position="327"/>
    </location>
</feature>
<evidence type="ECO:0000259" key="10">
    <source>
        <dbReference type="PROSITE" id="PS50893"/>
    </source>
</evidence>
<dbReference type="PANTHER" id="PTHR24223:SF356">
    <property type="entry name" value="ATP-BINDING CASSETTE TRANSPORTER ABC4"/>
    <property type="match status" value="1"/>
</dbReference>
<keyword evidence="7 9" id="KW-1133">Transmembrane helix</keyword>
<dbReference type="InParanoid" id="A0A369KDP5"/>
<keyword evidence="6 12" id="KW-0067">ATP-binding</keyword>
<dbReference type="STRING" id="39966.A0A369KDP5"/>
<dbReference type="InterPro" id="IPR003439">
    <property type="entry name" value="ABC_transporter-like_ATP-bd"/>
</dbReference>
<feature type="transmembrane region" description="Helical" evidence="9">
    <location>
        <begin position="974"/>
        <end position="998"/>
    </location>
</feature>
<feature type="transmembrane region" description="Helical" evidence="9">
    <location>
        <begin position="131"/>
        <end position="153"/>
    </location>
</feature>
<reference evidence="12" key="1">
    <citation type="submission" date="2018-04" db="EMBL/GenBank/DDBJ databases">
        <title>Whole genome sequencing of Hypsizygus marmoreus.</title>
        <authorList>
            <person name="Choi I.-G."/>
            <person name="Min B."/>
            <person name="Kim J.-G."/>
            <person name="Kim S."/>
            <person name="Oh Y.-L."/>
            <person name="Kong W.-S."/>
            <person name="Park H."/>
            <person name="Jeong J."/>
            <person name="Song E.-S."/>
        </authorList>
    </citation>
    <scope>NUCLEOTIDE SEQUENCE [LARGE SCALE GENOMIC DNA]</scope>
    <source>
        <strain evidence="12">51987-8</strain>
    </source>
</reference>
<feature type="transmembrane region" description="Helical" evidence="9">
    <location>
        <begin position="265"/>
        <end position="286"/>
    </location>
</feature>
<feature type="domain" description="ABC transmembrane type-1" evidence="11">
    <location>
        <begin position="266"/>
        <end position="591"/>
    </location>
</feature>
<evidence type="ECO:0000256" key="3">
    <source>
        <dbReference type="ARBA" id="ARBA00022692"/>
    </source>
</evidence>
<name>A0A369KDP5_HYPMA</name>
<feature type="domain" description="ABC transporter" evidence="10">
    <location>
        <begin position="1236"/>
        <end position="1435"/>
    </location>
</feature>
<feature type="transmembrane region" description="Helical" evidence="9">
    <location>
        <begin position="421"/>
        <end position="442"/>
    </location>
</feature>
<dbReference type="PANTHER" id="PTHR24223">
    <property type="entry name" value="ATP-BINDING CASSETTE SUB-FAMILY C"/>
    <property type="match status" value="1"/>
</dbReference>
<evidence type="ECO:0000256" key="4">
    <source>
        <dbReference type="ARBA" id="ARBA00022737"/>
    </source>
</evidence>
<dbReference type="GO" id="GO:0016020">
    <property type="term" value="C:membrane"/>
    <property type="evidence" value="ECO:0007669"/>
    <property type="project" value="UniProtKB-SubCell"/>
</dbReference>
<evidence type="ECO:0000313" key="13">
    <source>
        <dbReference type="Proteomes" id="UP000076154"/>
    </source>
</evidence>
<dbReference type="CDD" id="cd18596">
    <property type="entry name" value="ABC_6TM_VMR1_D1_like"/>
    <property type="match status" value="1"/>
</dbReference>
<dbReference type="InterPro" id="IPR036640">
    <property type="entry name" value="ABC1_TM_sf"/>
</dbReference>
<dbReference type="FunFam" id="1.20.1560.10:FF:000013">
    <property type="entry name" value="ABC transporter C family member 2"/>
    <property type="match status" value="1"/>
</dbReference>
<gene>
    <name evidence="12" type="primary">abc4_2</name>
    <name evidence="12" type="ORF">Hypma_000086</name>
</gene>
<keyword evidence="5" id="KW-0547">Nucleotide-binding</keyword>
<dbReference type="SUPFAM" id="SSF90123">
    <property type="entry name" value="ABC transporter transmembrane region"/>
    <property type="match status" value="2"/>
</dbReference>
<dbReference type="GO" id="GO:0140359">
    <property type="term" value="F:ABC-type transporter activity"/>
    <property type="evidence" value="ECO:0007669"/>
    <property type="project" value="InterPro"/>
</dbReference>
<dbReference type="Gene3D" id="1.20.1560.10">
    <property type="entry name" value="ABC transporter type 1, transmembrane domain"/>
    <property type="match status" value="2"/>
</dbReference>
<proteinExistence type="predicted"/>
<dbReference type="CDD" id="cd18604">
    <property type="entry name" value="ABC_6TM_VMR1_D2_like"/>
    <property type="match status" value="1"/>
</dbReference>
<dbReference type="GO" id="GO:0016887">
    <property type="term" value="F:ATP hydrolysis activity"/>
    <property type="evidence" value="ECO:0007669"/>
    <property type="project" value="InterPro"/>
</dbReference>
<accession>A0A369KDP5</accession>
<feature type="transmembrane region" description="Helical" evidence="9">
    <location>
        <begin position="1144"/>
        <end position="1165"/>
    </location>
</feature>
<keyword evidence="4" id="KW-0677">Repeat</keyword>
<dbReference type="InterPro" id="IPR003593">
    <property type="entry name" value="AAA+_ATPase"/>
</dbReference>
<evidence type="ECO:0000256" key="7">
    <source>
        <dbReference type="ARBA" id="ARBA00022989"/>
    </source>
</evidence>
<evidence type="ECO:0000256" key="2">
    <source>
        <dbReference type="ARBA" id="ARBA00022448"/>
    </source>
</evidence>
<dbReference type="PROSITE" id="PS50929">
    <property type="entry name" value="ABC_TM1F"/>
    <property type="match status" value="2"/>
</dbReference>
<protein>
    <submittedName>
        <fullName evidence="12">ATP-binding cassette transporter abc4</fullName>
    </submittedName>
</protein>
<dbReference type="InterPro" id="IPR050173">
    <property type="entry name" value="ABC_transporter_C-like"/>
</dbReference>
<evidence type="ECO:0000313" key="12">
    <source>
        <dbReference type="EMBL" id="RDB31007.1"/>
    </source>
</evidence>
<sequence length="1446" mass="159376">MNLFMRITRLTEADLFSQEYTLNTLSIPVYIAIASVLILLLQSFFSSGSTKVLDTQEDALESAPVEHGTAAKQDERVAFLCLLSRVVGCFGLLGLSVYLAFLNHDWVHLALIVIYAYAFVLTLVASISYGFWGGLAASHLNVVLLSILSVYALRDIFPLATTTKTPEDYDEGILLWARITTLTVTGVVVPLITPREYIPFNPNESKSIPTLSKLHQVSDLSPENLPPLADYDSAKNLKEKSLQRIDLADKGHIFFKFLCVFRKEYLAMSVLLVLQAITSFASPIGINQLLHYLETSSSDTAIRPWVWIACLFAGPFISSITLQWYIYLSSRTITQIEAVITQLVYEHALRIRIEAETSATTDTHAASLHEENSLDGQDTCVAVSETEVAVIDPNPASSNLVGKINNIVTNDMLNIREARDFLSILIYIPLNLTLATCFLYVILGWSAFVGFAVIVALFPLPGYVASLIQAVEVARMKKTDARVQIVTETMNVLRMIKLFGWESKTNKKIEEKREEELVWMWRRSLLNLTKGFLNFVIPVATMMATYGTYVCSTLIMKQDLNASKVFSSMAVFDILRGQLHLVFHTVSQVVTGKVSLDRINDFLRNTELLDSFSEKMTSVYQSETNTSIGFCNASFTWSTMYSSFPRQAKRSFLLRVDGELVFKQNAINLIVGPTGSGKTSLLMALLGEMHFIPMGSASWFNLPREKGVAYAAQESWVINATVKDNILFGAKWDEKRYKKVIRECCLEQDLGLLAAGDQAEVGEKGLTLSGGQKARITLARAIYSDAQVLLLDDIFAALDVHTAKWIVDECFRGDLVKGRTILLVTHNLALTQPIAEFVVSILSDGTITSQDSLFEVLSKDNSLAKEALHDQELLDELEPKNNTTASAVEGQPESQADGKLIVAEEVEVGNVSWSAMKLYLSGLGGNHPFWFFLFFVGGIISSEFLFTGQTWYIGHWASQYDAHPGSEVDVLHYLGVYGLILLSASTVFLVACVVYIFGTMRASRLIHKRLVHALLGTTLRCTQDIGAIDGPIAGMIQWLTEVTVAMVVKLGAVVILTPVFLGPGIALAVLGAWLCRVYMAAQLSVKREMSNAKSPIVGHFGTTIFGLVSIRAYGAQTSFIEESIHRIDRHTRAARTFFNLNRWITVRIDALGGIFTASLAAYLVYFQNQNAANTGFALNMAVAFSGMILYWVQFLNELEIQGNSLERIEGYTHIEQEPKSTEHGVPPAYWPASGELRVENLSASYSPGGDKVLSDISFSVKAGERVGIVGRTGSGKSSLALALLRAIFIEGSVYYDGLRINSINLDALRSNITIIPQVPEMLSGTLRQNLDPFNQFDDATLNAALRAAAQVAISHKLLILDEATSAIDHGTDSVIQSSLRHALGRDVTLITVAHRLQTIMDADKIMVLDAGRMVEFDSPDALLTKKNGKFRALVEEAGGKEALIAS</sequence>
<dbReference type="Proteomes" id="UP000076154">
    <property type="component" value="Unassembled WGS sequence"/>
</dbReference>
<comment type="caution">
    <text evidence="12">The sequence shown here is derived from an EMBL/GenBank/DDBJ whole genome shotgun (WGS) entry which is preliminary data.</text>
</comment>
<dbReference type="FunCoup" id="A0A369KDP5">
    <property type="interactions" value="37"/>
</dbReference>
<feature type="transmembrane region" description="Helical" evidence="9">
    <location>
        <begin position="1171"/>
        <end position="1192"/>
    </location>
</feature>
<keyword evidence="13" id="KW-1185">Reference proteome</keyword>
<dbReference type="PROSITE" id="PS00211">
    <property type="entry name" value="ABC_TRANSPORTER_1"/>
    <property type="match status" value="1"/>
</dbReference>
<dbReference type="PROSITE" id="PS50893">
    <property type="entry name" value="ABC_TRANSPORTER_2"/>
    <property type="match status" value="2"/>
</dbReference>
<feature type="transmembrane region" description="Helical" evidence="9">
    <location>
        <begin position="20"/>
        <end position="41"/>
    </location>
</feature>
<dbReference type="Pfam" id="PF00005">
    <property type="entry name" value="ABC_tran"/>
    <property type="match status" value="2"/>
</dbReference>
<feature type="domain" description="ABC transporter" evidence="10">
    <location>
        <begin position="639"/>
        <end position="869"/>
    </location>
</feature>
<dbReference type="InterPro" id="IPR027417">
    <property type="entry name" value="P-loop_NTPase"/>
</dbReference>
<keyword evidence="8 9" id="KW-0472">Membrane</keyword>
<comment type="subcellular location">
    <subcellularLocation>
        <location evidence="1">Membrane</location>
        <topology evidence="1">Multi-pass membrane protein</topology>
    </subcellularLocation>
</comment>
<organism evidence="12 13">
    <name type="scientific">Hypsizygus marmoreus</name>
    <name type="common">White beech mushroom</name>
    <name type="synonym">Agaricus marmoreus</name>
    <dbReference type="NCBI Taxonomy" id="39966"/>
    <lineage>
        <taxon>Eukaryota</taxon>
        <taxon>Fungi</taxon>
        <taxon>Dikarya</taxon>
        <taxon>Basidiomycota</taxon>
        <taxon>Agaricomycotina</taxon>
        <taxon>Agaricomycetes</taxon>
        <taxon>Agaricomycetidae</taxon>
        <taxon>Agaricales</taxon>
        <taxon>Tricholomatineae</taxon>
        <taxon>Lyophyllaceae</taxon>
        <taxon>Hypsizygus</taxon>
    </lineage>
</organism>
<dbReference type="EMBL" id="LUEZ02000002">
    <property type="protein sequence ID" value="RDB31007.1"/>
    <property type="molecule type" value="Genomic_DNA"/>
</dbReference>
<keyword evidence="3 9" id="KW-0812">Transmembrane</keyword>